<dbReference type="InterPro" id="IPR030844">
    <property type="entry name" value="PAN3"/>
</dbReference>
<keyword evidence="7 8" id="KW-0175">Coiled coil</keyword>
<keyword evidence="6 8" id="KW-0067">ATP-binding</keyword>
<dbReference type="Gene3D" id="1.10.510.10">
    <property type="entry name" value="Transferase(Phosphotransferase) domain 1"/>
    <property type="match status" value="1"/>
</dbReference>
<evidence type="ECO:0000256" key="8">
    <source>
        <dbReference type="HAMAP-Rule" id="MF_03181"/>
    </source>
</evidence>
<feature type="region of interest" description="Disordered" evidence="9">
    <location>
        <begin position="1"/>
        <end position="95"/>
    </location>
</feature>
<dbReference type="FunFam" id="1.10.287.3700:FF:000001">
    <property type="entry name" value="PAN2-PAN3 deadenylation complex subunit PAN3"/>
    <property type="match status" value="1"/>
</dbReference>
<evidence type="ECO:0000259" key="10">
    <source>
        <dbReference type="PROSITE" id="PS50011"/>
    </source>
</evidence>
<dbReference type="HAMAP" id="MF_03181">
    <property type="entry name" value="PAN3"/>
    <property type="match status" value="1"/>
</dbReference>
<dbReference type="GO" id="GO:0000932">
    <property type="term" value="C:P-body"/>
    <property type="evidence" value="ECO:0007669"/>
    <property type="project" value="TreeGrafter"/>
</dbReference>
<evidence type="ECO:0000256" key="6">
    <source>
        <dbReference type="ARBA" id="ARBA00022840"/>
    </source>
</evidence>
<evidence type="ECO:0000256" key="2">
    <source>
        <dbReference type="ARBA" id="ARBA00022490"/>
    </source>
</evidence>
<keyword evidence="5" id="KW-0863">Zinc-finger</keyword>
<reference evidence="11 12" key="1">
    <citation type="submission" date="2022-12" db="EMBL/GenBank/DDBJ databases">
        <title>Genomic features and morphological characterization of a novel Knufia sp. strain isolated from spacecraft assembly facility.</title>
        <authorList>
            <person name="Teixeira M."/>
            <person name="Chander A.M."/>
            <person name="Stajich J.E."/>
            <person name="Venkateswaran K."/>
        </authorList>
    </citation>
    <scope>NUCLEOTIDE SEQUENCE [LARGE SCALE GENOMIC DNA]</scope>
    <source>
        <strain evidence="11 12">FJI-L2-BK-P2</strain>
    </source>
</reference>
<evidence type="ECO:0000256" key="1">
    <source>
        <dbReference type="ARBA" id="ARBA00004496"/>
    </source>
</evidence>
<keyword evidence="12" id="KW-1185">Reference proteome</keyword>
<dbReference type="GO" id="GO:0008143">
    <property type="term" value="F:poly(A) binding"/>
    <property type="evidence" value="ECO:0007669"/>
    <property type="project" value="TreeGrafter"/>
</dbReference>
<dbReference type="GO" id="GO:0008270">
    <property type="term" value="F:zinc ion binding"/>
    <property type="evidence" value="ECO:0007669"/>
    <property type="project" value="UniProtKB-KW"/>
</dbReference>
<feature type="compositionally biased region" description="Polar residues" evidence="9">
    <location>
        <begin position="32"/>
        <end position="46"/>
    </location>
</feature>
<keyword evidence="3 8" id="KW-0507">mRNA processing</keyword>
<comment type="caution">
    <text evidence="11">The sequence shown here is derived from an EMBL/GenBank/DDBJ whole genome shotgun (WGS) entry which is preliminary data.</text>
</comment>
<dbReference type="SUPFAM" id="SSF56112">
    <property type="entry name" value="Protein kinase-like (PK-like)"/>
    <property type="match status" value="1"/>
</dbReference>
<evidence type="ECO:0000256" key="3">
    <source>
        <dbReference type="ARBA" id="ARBA00022664"/>
    </source>
</evidence>
<comment type="subunit">
    <text evidence="8">Homodimer. Forms a heterotrimer with a catalytic subunit PAN2 to form the poly(A)-nuclease (PAN) deadenylation complex. Interacts (via PAM-2 motif) with poly(A)-binding protein PAB1 (via PABC domain), conferring substrate specificity of the enzyme complex.</text>
</comment>
<comment type="subcellular location">
    <subcellularLocation>
        <location evidence="1 8">Cytoplasm</location>
    </subcellularLocation>
</comment>
<comment type="function">
    <text evidence="8">Regulatory subunit of the poly(A)-nuclease (PAN) deadenylation complex, one of two cytoplasmic mRNA deadenylases involved in mRNA turnover. PAN specifically shortens poly(A) tails of RNA and the activity is stimulated by poly(A)-binding protein PAB1. PAN deadenylation is followed by rapid degradation of the shortened mRNA tails by the CCR4-NOT complex. Deadenylated mRNAs are then degraded by two alternative mechanisms, namely exosome-mediated 3'-5' exonucleolytic degradation, or deadenlyation-dependent mRNA decaping and subsequent 5'-3' exonucleolytic degradation by XRN1. May also be involved in post-transcriptional maturation of mRNA poly(A) tails. PAN3 acts as a positive regulator for PAN activity, recruiting the catalytic subunit PAN2 to mRNA via its interaction with RNA and with PAB1.</text>
</comment>
<dbReference type="FunFam" id="1.20.5.5160:FF:000002">
    <property type="entry name" value="PAN2-PAN3 deadenylation complex subunit PAN3"/>
    <property type="match status" value="1"/>
</dbReference>
<dbReference type="GO" id="GO:0005524">
    <property type="term" value="F:ATP binding"/>
    <property type="evidence" value="ECO:0007669"/>
    <property type="project" value="UniProtKB-UniRule"/>
</dbReference>
<comment type="caution">
    <text evidence="8">Lacks conserved residue(s) required for the propagation of feature annotation.</text>
</comment>
<evidence type="ECO:0000313" key="11">
    <source>
        <dbReference type="EMBL" id="KAK5949055.1"/>
    </source>
</evidence>
<evidence type="ECO:0000256" key="5">
    <source>
        <dbReference type="ARBA" id="ARBA00022771"/>
    </source>
</evidence>
<dbReference type="InterPro" id="IPR000719">
    <property type="entry name" value="Prot_kinase_dom"/>
</dbReference>
<comment type="domain">
    <text evidence="8">The pseudokinase domain, the coiled-coil (CC), and C-terminal knob domain (CK) form a structural unit (PKC) that forms an extensive high-affinity interaction surface for PAN2.</text>
</comment>
<evidence type="ECO:0000256" key="9">
    <source>
        <dbReference type="SAM" id="MobiDB-lite"/>
    </source>
</evidence>
<comment type="domain">
    <text evidence="8">The N-terminal zinc finger binds to poly(A) RNA.</text>
</comment>
<dbReference type="GO" id="GO:0000289">
    <property type="term" value="P:nuclear-transcribed mRNA poly(A) tail shortening"/>
    <property type="evidence" value="ECO:0007669"/>
    <property type="project" value="UniProtKB-UniRule"/>
</dbReference>
<evidence type="ECO:0000256" key="4">
    <source>
        <dbReference type="ARBA" id="ARBA00022741"/>
    </source>
</evidence>
<evidence type="ECO:0000256" key="7">
    <source>
        <dbReference type="ARBA" id="ARBA00023054"/>
    </source>
</evidence>
<feature type="region of interest" description="Knob domain" evidence="8">
    <location>
        <begin position="510"/>
        <end position="606"/>
    </location>
</feature>
<dbReference type="Pfam" id="PF18101">
    <property type="entry name" value="Pan3_CK"/>
    <property type="match status" value="1"/>
</dbReference>
<feature type="binding site" evidence="8">
    <location>
        <begin position="310"/>
        <end position="317"/>
    </location>
    <ligand>
        <name>ATP</name>
        <dbReference type="ChEBI" id="CHEBI:30616"/>
    </ligand>
</feature>
<accession>A0AAN8I3W7</accession>
<dbReference type="Gene3D" id="1.20.5.5160">
    <property type="match status" value="1"/>
</dbReference>
<dbReference type="GO" id="GO:0006397">
    <property type="term" value="P:mRNA processing"/>
    <property type="evidence" value="ECO:0007669"/>
    <property type="project" value="UniProtKB-KW"/>
</dbReference>
<dbReference type="GO" id="GO:0031251">
    <property type="term" value="C:PAN complex"/>
    <property type="evidence" value="ECO:0007669"/>
    <property type="project" value="UniProtKB-UniRule"/>
</dbReference>
<dbReference type="Proteomes" id="UP001316803">
    <property type="component" value="Unassembled WGS sequence"/>
</dbReference>
<keyword evidence="2 8" id="KW-0963">Cytoplasm</keyword>
<comment type="domain">
    <text evidence="8">Contains a pseudokinase domain. The protein kinase domain is predicted to be catalytically inactive because some of the residues important for catalytic activity are substituted and it lacks the equivalent of the binding site for a peptide substrate. However, it has retained an ATP-binding site and ATP-binding is required for mRNA degradation, stimulating the activity of the PAN2 nuclease in vitro. The nucleotide-binding site is juxtaposed to the RNase active site of PAN2 in the complex and may actually bind nucleosides of a poly(A) RNA rather than ATP, feeding the poly(A)-tail to the active site of the deadenylase and thus increasing the efficiency with which this distributive enzyme degrades oligo(A) RNAs.</text>
</comment>
<dbReference type="Gene3D" id="1.10.287.3700">
    <property type="match status" value="1"/>
</dbReference>
<dbReference type="PROSITE" id="PS50011">
    <property type="entry name" value="PROTEIN_KINASE_DOM"/>
    <property type="match status" value="1"/>
</dbReference>
<feature type="binding site" evidence="8">
    <location>
        <position position="261"/>
    </location>
    <ligand>
        <name>ATP</name>
        <dbReference type="ChEBI" id="CHEBI:30616"/>
    </ligand>
</feature>
<dbReference type="InterPro" id="IPR041332">
    <property type="entry name" value="Pan3_CK"/>
</dbReference>
<keyword evidence="4 8" id="KW-0547">Nucleotide-binding</keyword>
<dbReference type="PANTHER" id="PTHR12272">
    <property type="entry name" value="DEADENYLATION COMPLEX SUBUNIT PAN3"/>
    <property type="match status" value="1"/>
</dbReference>
<feature type="binding site" evidence="8">
    <location>
        <begin position="371"/>
        <end position="372"/>
    </location>
    <ligand>
        <name>ATP</name>
        <dbReference type="ChEBI" id="CHEBI:30616"/>
    </ligand>
</feature>
<gene>
    <name evidence="8 11" type="primary">PAN3</name>
    <name evidence="11" type="ORF">OHC33_009976</name>
</gene>
<dbReference type="InterPro" id="IPR011009">
    <property type="entry name" value="Kinase-like_dom_sf"/>
</dbReference>
<feature type="domain" description="Protein kinase" evidence="10">
    <location>
        <begin position="232"/>
        <end position="557"/>
    </location>
</feature>
<name>A0AAN8I3W7_9EURO</name>
<dbReference type="AlphaFoldDB" id="A0AAN8I3W7"/>
<proteinExistence type="inferred from homology"/>
<sequence>MAAVSKASVEEPKSNILPPNLKSKNKAESQSKKSFNVDSPSFTPSFLSPADGAKSTLKPASTTISPKAASAAPFMPKQIISRPNTSTPPVRQDARTPDWALPGAQEFVPGRLDPSAIQAHDANDHRTPHFEAFHAVQHQLNPYLDPSLNGATFFQAPSTFQQPVQYHQYAPIGPYNTNMLPYQRSVHDLFLPNEAREDLQKKMAAALQTLPNSQLPQHIESYHSLVPLDTTHHKSSSIFGGYHSWVYKAQSSANGHFFVLRRIEGFRLTNELAIRSVQPWKHIVNAGIVRLVDVFTNRSFGDSSLFVVTDYHPLSKTLAEHHQIGHGRHVRGRSSIDQVSETVLWSYVTQLASALKTVHNSGLAARVLDTSKVLVTGKNRVRLNGCAVMDVIQHEAGTPLAQLQRQDLVNLGLTILSVGANVADASQNFARAMDQFKRFYKPELQNAMVWLYSAQQYQDRTIDQFITLISSQMIASFDAALHADDNLHTELAREVENARLVRLLTKLNFINERPEFEHDRQWAENGERFFLKLFRDYVFHQVDSQGRPVIDLAHILSCMNKLDAGTDERVTLISRDEQNCFVVSYRELKKAIESAFQDLNSHARRI</sequence>
<keyword evidence="5" id="KW-0862">Zinc</keyword>
<feature type="coiled-coil region" evidence="8">
    <location>
        <begin position="471"/>
        <end position="509"/>
    </location>
</feature>
<organism evidence="11 12">
    <name type="scientific">Knufia fluminis</name>
    <dbReference type="NCBI Taxonomy" id="191047"/>
    <lineage>
        <taxon>Eukaryota</taxon>
        <taxon>Fungi</taxon>
        <taxon>Dikarya</taxon>
        <taxon>Ascomycota</taxon>
        <taxon>Pezizomycotina</taxon>
        <taxon>Eurotiomycetes</taxon>
        <taxon>Chaetothyriomycetidae</taxon>
        <taxon>Chaetothyriales</taxon>
        <taxon>Trichomeriaceae</taxon>
        <taxon>Knufia</taxon>
    </lineage>
</organism>
<protein>
    <recommendedName>
        <fullName evidence="8">PAN2-PAN3 deadenylation complex subunit PAN3</fullName>
    </recommendedName>
    <alternativeName>
        <fullName evidence="8">PAB1P-dependent poly(A)-specific ribonuclease</fullName>
    </alternativeName>
    <alternativeName>
        <fullName evidence="8">Poly(A)-nuclease deadenylation complex subunit 3</fullName>
        <shortName evidence="8">PAN deadenylation complex subunit 3</shortName>
    </alternativeName>
</protein>
<keyword evidence="5" id="KW-0479">Metal-binding</keyword>
<evidence type="ECO:0000313" key="12">
    <source>
        <dbReference type="Proteomes" id="UP001316803"/>
    </source>
</evidence>
<dbReference type="PANTHER" id="PTHR12272:SF11">
    <property type="entry name" value="PAN2-PAN3 DEADENYLATION COMPLEX SUBUNIT PAN3"/>
    <property type="match status" value="1"/>
</dbReference>
<dbReference type="EMBL" id="JAKLMC020000040">
    <property type="protein sequence ID" value="KAK5949055.1"/>
    <property type="molecule type" value="Genomic_DNA"/>
</dbReference>
<comment type="similarity">
    <text evidence="8">Belongs to the protein kinase superfamily. PAN3 family.</text>
</comment>
<dbReference type="GO" id="GO:0004672">
    <property type="term" value="F:protein kinase activity"/>
    <property type="evidence" value="ECO:0007669"/>
    <property type="project" value="InterPro"/>
</dbReference>